<keyword evidence="5" id="KW-0378">Hydrolase</keyword>
<evidence type="ECO:0000256" key="2">
    <source>
        <dbReference type="ARBA" id="ARBA00022695"/>
    </source>
</evidence>
<keyword evidence="4" id="KW-0255">Endonuclease</keyword>
<dbReference type="Gene3D" id="3.30.70.270">
    <property type="match status" value="2"/>
</dbReference>
<reference evidence="8" key="1">
    <citation type="journal article" date="2012" name="Nat. Biotechnol.">
        <title>Draft genome sequence of pigeonpea (Cajanus cajan), an orphan legume crop of resource-poor farmers.</title>
        <authorList>
            <person name="Varshney R.K."/>
            <person name="Chen W."/>
            <person name="Li Y."/>
            <person name="Bharti A.K."/>
            <person name="Saxena R.K."/>
            <person name="Schlueter J.A."/>
            <person name="Donoghue M.T."/>
            <person name="Azam S."/>
            <person name="Fan G."/>
            <person name="Whaley A.M."/>
            <person name="Farmer A.D."/>
            <person name="Sheridan J."/>
            <person name="Iwata A."/>
            <person name="Tuteja R."/>
            <person name="Penmetsa R.V."/>
            <person name="Wu W."/>
            <person name="Upadhyaya H.D."/>
            <person name="Yang S.P."/>
            <person name="Shah T."/>
            <person name="Saxena K.B."/>
            <person name="Michael T."/>
            <person name="McCombie W.R."/>
            <person name="Yang B."/>
            <person name="Zhang G."/>
            <person name="Yang H."/>
            <person name="Wang J."/>
            <person name="Spillane C."/>
            <person name="Cook D.R."/>
            <person name="May G.D."/>
            <person name="Xu X."/>
            <person name="Jackson S.A."/>
        </authorList>
    </citation>
    <scope>NUCLEOTIDE SEQUENCE [LARGE SCALE GENOMIC DNA]</scope>
</reference>
<dbReference type="CDD" id="cd01647">
    <property type="entry name" value="RT_LTR"/>
    <property type="match status" value="1"/>
</dbReference>
<dbReference type="Pfam" id="PF00078">
    <property type="entry name" value="RVT_1"/>
    <property type="match status" value="1"/>
</dbReference>
<keyword evidence="2" id="KW-0548">Nucleotidyltransferase</keyword>
<dbReference type="PANTHER" id="PTHR37984:SF5">
    <property type="entry name" value="PROTEIN NYNRIN-LIKE"/>
    <property type="match status" value="1"/>
</dbReference>
<dbReference type="Gene3D" id="3.10.10.10">
    <property type="entry name" value="HIV Type 1 Reverse Transcriptase, subunit A, domain 1"/>
    <property type="match status" value="1"/>
</dbReference>
<dbReference type="AlphaFoldDB" id="A0A151QQZ5"/>
<protein>
    <submittedName>
        <fullName evidence="8">Retrovirus-related Pol polyprotein from transposon 17.6</fullName>
    </submittedName>
</protein>
<evidence type="ECO:0000256" key="4">
    <source>
        <dbReference type="ARBA" id="ARBA00022759"/>
    </source>
</evidence>
<dbReference type="InterPro" id="IPR000477">
    <property type="entry name" value="RT_dom"/>
</dbReference>
<keyword evidence="9" id="KW-1185">Reference proteome</keyword>
<gene>
    <name evidence="8" type="ORF">KK1_046524</name>
</gene>
<dbReference type="FunFam" id="3.10.20.370:FF:000001">
    <property type="entry name" value="Retrovirus-related Pol polyprotein from transposon 17.6-like protein"/>
    <property type="match status" value="1"/>
</dbReference>
<proteinExistence type="predicted"/>
<dbReference type="SUPFAM" id="SSF56672">
    <property type="entry name" value="DNA/RNA polymerases"/>
    <property type="match status" value="1"/>
</dbReference>
<organism evidence="8 9">
    <name type="scientific">Cajanus cajan</name>
    <name type="common">Pigeon pea</name>
    <name type="synonym">Cajanus indicus</name>
    <dbReference type="NCBI Taxonomy" id="3821"/>
    <lineage>
        <taxon>Eukaryota</taxon>
        <taxon>Viridiplantae</taxon>
        <taxon>Streptophyta</taxon>
        <taxon>Embryophyta</taxon>
        <taxon>Tracheophyta</taxon>
        <taxon>Spermatophyta</taxon>
        <taxon>Magnoliopsida</taxon>
        <taxon>eudicotyledons</taxon>
        <taxon>Gunneridae</taxon>
        <taxon>Pentapetalae</taxon>
        <taxon>rosids</taxon>
        <taxon>fabids</taxon>
        <taxon>Fabales</taxon>
        <taxon>Fabaceae</taxon>
        <taxon>Papilionoideae</taxon>
        <taxon>50 kb inversion clade</taxon>
        <taxon>NPAAA clade</taxon>
        <taxon>indigoferoid/millettioid clade</taxon>
        <taxon>Phaseoleae</taxon>
        <taxon>Cajanus</taxon>
    </lineage>
</organism>
<dbReference type="InterPro" id="IPR041373">
    <property type="entry name" value="RT_RNaseH"/>
</dbReference>
<keyword evidence="6" id="KW-0695">RNA-directed DNA polymerase</keyword>
<dbReference type="Proteomes" id="UP000075243">
    <property type="component" value="Unassembled WGS sequence"/>
</dbReference>
<keyword evidence="3" id="KW-0540">Nuclease</keyword>
<evidence type="ECO:0000259" key="7">
    <source>
        <dbReference type="PROSITE" id="PS50878"/>
    </source>
</evidence>
<dbReference type="GO" id="GO:0003964">
    <property type="term" value="F:RNA-directed DNA polymerase activity"/>
    <property type="evidence" value="ECO:0007669"/>
    <property type="project" value="UniProtKB-KW"/>
</dbReference>
<dbReference type="Pfam" id="PF17917">
    <property type="entry name" value="RT_RNaseH"/>
    <property type="match status" value="1"/>
</dbReference>
<dbReference type="PANTHER" id="PTHR37984">
    <property type="entry name" value="PROTEIN CBG26694"/>
    <property type="match status" value="1"/>
</dbReference>
<dbReference type="PROSITE" id="PS50878">
    <property type="entry name" value="RT_POL"/>
    <property type="match status" value="1"/>
</dbReference>
<dbReference type="InterPro" id="IPR043502">
    <property type="entry name" value="DNA/RNA_pol_sf"/>
</dbReference>
<sequence>MSPIELVELKKQIEDLLEKGFVRPSVSPWGAPVLLVKKKDGSMRLCVDYHHLNKVTITNKYPLPRIDDLMDQLVGASVFSKIDLRSGYHHIRVKGEDVPKTAFRTRYGHYEYLVIPFGVTNAPAIFMDYMNRIFYSYLEKFVVVFIDDILVYSKTKEEHEEHLKVVLKTLREVQLYAKLSKCDFWLEEVSFLGHVISSGGIAVDPSKVEAVLKWEAPKSVSEIRSFLGLAGYYRRFIERFSKLALPLTSLTRKRVVFVWDSKCENSFQVLKEKLTNAPVLVLPDLSKTFVVYCDASKMGLGGVLMQDGKVVSYASRQLKIHEKNYPTHHLELTAVIFTLKIWRHYLYGSKFEVFSDHKSLRYLFDQKELNMRQRRWLEFLKDYDFDLSYHPGKANLVADALSRKSLHLSSLMIREMDLLAQFRDLILTCEVTPSSVRLGMTRVTSELLREIGEAQLVDSFLVTRRNAIGHGIEGEFTLGVDGVLRFRDRVCVPSDPTLRRLILEVGHRSKLSFHPGV</sequence>
<keyword evidence="1" id="KW-0808">Transferase</keyword>
<dbReference type="EMBL" id="KQ485148">
    <property type="protein sequence ID" value="KYP32718.1"/>
    <property type="molecule type" value="Genomic_DNA"/>
</dbReference>
<dbReference type="InterPro" id="IPR043128">
    <property type="entry name" value="Rev_trsase/Diguanyl_cyclase"/>
</dbReference>
<evidence type="ECO:0000313" key="9">
    <source>
        <dbReference type="Proteomes" id="UP000075243"/>
    </source>
</evidence>
<dbReference type="CDD" id="cd09274">
    <property type="entry name" value="RNase_HI_RT_Ty3"/>
    <property type="match status" value="1"/>
</dbReference>
<dbReference type="Gramene" id="C.cajan_44738.t">
    <property type="protein sequence ID" value="C.cajan_44738.t.cds1"/>
    <property type="gene ID" value="C.cajan_44738"/>
</dbReference>
<dbReference type="GO" id="GO:0004519">
    <property type="term" value="F:endonuclease activity"/>
    <property type="evidence" value="ECO:0007669"/>
    <property type="project" value="UniProtKB-KW"/>
</dbReference>
<evidence type="ECO:0000256" key="5">
    <source>
        <dbReference type="ARBA" id="ARBA00022801"/>
    </source>
</evidence>
<evidence type="ECO:0000256" key="6">
    <source>
        <dbReference type="ARBA" id="ARBA00022918"/>
    </source>
</evidence>
<evidence type="ECO:0000256" key="1">
    <source>
        <dbReference type="ARBA" id="ARBA00022679"/>
    </source>
</evidence>
<feature type="domain" description="Reverse transcriptase" evidence="7">
    <location>
        <begin position="17"/>
        <end position="196"/>
    </location>
</feature>
<name>A0A151QQZ5_CAJCA</name>
<dbReference type="InterPro" id="IPR050951">
    <property type="entry name" value="Retrovirus_Pol_polyprotein"/>
</dbReference>
<accession>A0A151QQZ5</accession>
<dbReference type="GO" id="GO:0016787">
    <property type="term" value="F:hydrolase activity"/>
    <property type="evidence" value="ECO:0007669"/>
    <property type="project" value="UniProtKB-KW"/>
</dbReference>
<evidence type="ECO:0000256" key="3">
    <source>
        <dbReference type="ARBA" id="ARBA00022722"/>
    </source>
</evidence>
<dbReference type="FunFam" id="3.30.70.270:FF:000020">
    <property type="entry name" value="Transposon Tf2-6 polyprotein-like Protein"/>
    <property type="match status" value="1"/>
</dbReference>
<evidence type="ECO:0000313" key="8">
    <source>
        <dbReference type="EMBL" id="KYP32718.1"/>
    </source>
</evidence>